<dbReference type="SUPFAM" id="SSF56935">
    <property type="entry name" value="Porins"/>
    <property type="match status" value="1"/>
</dbReference>
<feature type="signal peptide" evidence="11">
    <location>
        <begin position="1"/>
        <end position="24"/>
    </location>
</feature>
<keyword evidence="14" id="KW-1185">Reference proteome</keyword>
<evidence type="ECO:0000259" key="12">
    <source>
        <dbReference type="Pfam" id="PF13609"/>
    </source>
</evidence>
<evidence type="ECO:0000256" key="5">
    <source>
        <dbReference type="ARBA" id="ARBA00022692"/>
    </source>
</evidence>
<reference evidence="14" key="1">
    <citation type="journal article" date="2019" name="Int. J. Syst. Evol. Microbiol.">
        <title>The Global Catalogue of Microorganisms (GCM) 10K type strain sequencing project: providing services to taxonomists for standard genome sequencing and annotation.</title>
        <authorList>
            <consortium name="The Broad Institute Genomics Platform"/>
            <consortium name="The Broad Institute Genome Sequencing Center for Infectious Disease"/>
            <person name="Wu L."/>
            <person name="Ma J."/>
        </authorList>
    </citation>
    <scope>NUCLEOTIDE SEQUENCE [LARGE SCALE GENOMIC DNA]</scope>
    <source>
        <strain evidence="14">KCTC 42986</strain>
    </source>
</reference>
<protein>
    <submittedName>
        <fullName evidence="13">Porin</fullName>
    </submittedName>
</protein>
<comment type="subunit">
    <text evidence="2">Homotrimer.</text>
</comment>
<feature type="chain" id="PRO_5045848551" evidence="11">
    <location>
        <begin position="25"/>
        <end position="359"/>
    </location>
</feature>
<keyword evidence="4" id="KW-1134">Transmembrane beta strand</keyword>
<proteinExistence type="predicted"/>
<dbReference type="EMBL" id="JBHRTP010000006">
    <property type="protein sequence ID" value="MFC3106818.1"/>
    <property type="molecule type" value="Genomic_DNA"/>
</dbReference>
<comment type="subcellular location">
    <subcellularLocation>
        <location evidence="1">Cell outer membrane</location>
        <topology evidence="1">Multi-pass membrane protein</topology>
    </subcellularLocation>
</comment>
<gene>
    <name evidence="13" type="ORF">ACFOFO_02385</name>
</gene>
<keyword evidence="8" id="KW-0626">Porin</keyword>
<dbReference type="InterPro" id="IPR050298">
    <property type="entry name" value="Gram-neg_bact_OMP"/>
</dbReference>
<evidence type="ECO:0000256" key="2">
    <source>
        <dbReference type="ARBA" id="ARBA00011233"/>
    </source>
</evidence>
<evidence type="ECO:0000313" key="13">
    <source>
        <dbReference type="EMBL" id="MFC3106818.1"/>
    </source>
</evidence>
<keyword evidence="3" id="KW-0813">Transport</keyword>
<keyword evidence="10" id="KW-0998">Cell outer membrane</keyword>
<evidence type="ECO:0000256" key="6">
    <source>
        <dbReference type="ARBA" id="ARBA00022729"/>
    </source>
</evidence>
<organism evidence="13 14">
    <name type="scientific">Undibacterium arcticum</name>
    <dbReference type="NCBI Taxonomy" id="1762892"/>
    <lineage>
        <taxon>Bacteria</taxon>
        <taxon>Pseudomonadati</taxon>
        <taxon>Pseudomonadota</taxon>
        <taxon>Betaproteobacteria</taxon>
        <taxon>Burkholderiales</taxon>
        <taxon>Oxalobacteraceae</taxon>
        <taxon>Undibacterium</taxon>
    </lineage>
</organism>
<dbReference type="Pfam" id="PF13609">
    <property type="entry name" value="Porin_4"/>
    <property type="match status" value="1"/>
</dbReference>
<comment type="caution">
    <text evidence="13">The sequence shown here is derived from an EMBL/GenBank/DDBJ whole genome shotgun (WGS) entry which is preliminary data.</text>
</comment>
<dbReference type="RefSeq" id="WP_390322883.1">
    <property type="nucleotide sequence ID" value="NZ_JBHRTP010000006.1"/>
</dbReference>
<sequence>MPHSRVTFIAVCLANILASSQANALSSTQVYGLVDLSIYSQQLSGQTRVAAIANGNMTTSFIGVRGGEDLGDGLKASFAFEGFFRADTGESGRGNTDTFFQRQSWVGVSDDRLGTLRLGRLPTPNWLTTIKFGPFGGASVTPFVMHTYLPSALQPMMTGSGASDASWANSIGYISPRWSGFTGMAVYALSEGSANGKRLGASLGYDAGPLAASIAFEKLSQMSLPFGAPVAPLITAARPSFAATDDSTVQAAISYDFTLLKLFGQLAQTKLQNAGSSEIKLVTSQFGVSAPVGAGKVMVSWAHTKKQQTATDDLRRDTLSVGYDYNLSKHTDIYAVYLNDKVTNLNRGNGLAVGLRHTF</sequence>
<keyword evidence="9" id="KW-0472">Membrane</keyword>
<keyword evidence="7" id="KW-0406">Ion transport</keyword>
<evidence type="ECO:0000256" key="1">
    <source>
        <dbReference type="ARBA" id="ARBA00004571"/>
    </source>
</evidence>
<evidence type="ECO:0000256" key="9">
    <source>
        <dbReference type="ARBA" id="ARBA00023136"/>
    </source>
</evidence>
<dbReference type="PANTHER" id="PTHR34501">
    <property type="entry name" value="PROTEIN YDDL-RELATED"/>
    <property type="match status" value="1"/>
</dbReference>
<evidence type="ECO:0000256" key="7">
    <source>
        <dbReference type="ARBA" id="ARBA00023065"/>
    </source>
</evidence>
<evidence type="ECO:0000256" key="4">
    <source>
        <dbReference type="ARBA" id="ARBA00022452"/>
    </source>
</evidence>
<dbReference type="InterPro" id="IPR023614">
    <property type="entry name" value="Porin_dom_sf"/>
</dbReference>
<keyword evidence="6 11" id="KW-0732">Signal</keyword>
<evidence type="ECO:0000256" key="8">
    <source>
        <dbReference type="ARBA" id="ARBA00023114"/>
    </source>
</evidence>
<evidence type="ECO:0000256" key="3">
    <source>
        <dbReference type="ARBA" id="ARBA00022448"/>
    </source>
</evidence>
<dbReference type="PANTHER" id="PTHR34501:SF9">
    <property type="entry name" value="MAJOR OUTER MEMBRANE PROTEIN P.IA"/>
    <property type="match status" value="1"/>
</dbReference>
<evidence type="ECO:0000313" key="14">
    <source>
        <dbReference type="Proteomes" id="UP001595530"/>
    </source>
</evidence>
<keyword evidence="5" id="KW-0812">Transmembrane</keyword>
<dbReference type="Proteomes" id="UP001595530">
    <property type="component" value="Unassembled WGS sequence"/>
</dbReference>
<accession>A0ABV7EVM1</accession>
<dbReference type="CDD" id="cd00342">
    <property type="entry name" value="gram_neg_porins"/>
    <property type="match status" value="1"/>
</dbReference>
<dbReference type="InterPro" id="IPR033900">
    <property type="entry name" value="Gram_neg_porin_domain"/>
</dbReference>
<dbReference type="Gene3D" id="2.40.160.10">
    <property type="entry name" value="Porin"/>
    <property type="match status" value="1"/>
</dbReference>
<evidence type="ECO:0000256" key="11">
    <source>
        <dbReference type="SAM" id="SignalP"/>
    </source>
</evidence>
<name>A0ABV7EVM1_9BURK</name>
<evidence type="ECO:0000256" key="10">
    <source>
        <dbReference type="ARBA" id="ARBA00023237"/>
    </source>
</evidence>
<feature type="domain" description="Porin" evidence="12">
    <location>
        <begin position="14"/>
        <end position="342"/>
    </location>
</feature>